<proteinExistence type="predicted"/>
<keyword evidence="3" id="KW-1185">Reference proteome</keyword>
<accession>A0AAW1Y1Q5</accession>
<organism evidence="2 3">
    <name type="scientific">Rubus argutus</name>
    <name type="common">Southern blackberry</name>
    <dbReference type="NCBI Taxonomy" id="59490"/>
    <lineage>
        <taxon>Eukaryota</taxon>
        <taxon>Viridiplantae</taxon>
        <taxon>Streptophyta</taxon>
        <taxon>Embryophyta</taxon>
        <taxon>Tracheophyta</taxon>
        <taxon>Spermatophyta</taxon>
        <taxon>Magnoliopsida</taxon>
        <taxon>eudicotyledons</taxon>
        <taxon>Gunneridae</taxon>
        <taxon>Pentapetalae</taxon>
        <taxon>rosids</taxon>
        <taxon>fabids</taxon>
        <taxon>Rosales</taxon>
        <taxon>Rosaceae</taxon>
        <taxon>Rosoideae</taxon>
        <taxon>Rosoideae incertae sedis</taxon>
        <taxon>Rubus</taxon>
    </lineage>
</organism>
<dbReference type="AlphaFoldDB" id="A0AAW1Y1Q5"/>
<reference evidence="2 3" key="1">
    <citation type="journal article" date="2023" name="G3 (Bethesda)">
        <title>A chromosome-length genome assembly and annotation of blackberry (Rubus argutus, cv. 'Hillquist').</title>
        <authorList>
            <person name="Bruna T."/>
            <person name="Aryal R."/>
            <person name="Dudchenko O."/>
            <person name="Sargent D.J."/>
            <person name="Mead D."/>
            <person name="Buti M."/>
            <person name="Cavallini A."/>
            <person name="Hytonen T."/>
            <person name="Andres J."/>
            <person name="Pham M."/>
            <person name="Weisz D."/>
            <person name="Mascagni F."/>
            <person name="Usai G."/>
            <person name="Natali L."/>
            <person name="Bassil N."/>
            <person name="Fernandez G.E."/>
            <person name="Lomsadze A."/>
            <person name="Armour M."/>
            <person name="Olukolu B."/>
            <person name="Poorten T."/>
            <person name="Britton C."/>
            <person name="Davik J."/>
            <person name="Ashrafi H."/>
            <person name="Aiden E.L."/>
            <person name="Borodovsky M."/>
            <person name="Worthington M."/>
        </authorList>
    </citation>
    <scope>NUCLEOTIDE SEQUENCE [LARGE SCALE GENOMIC DNA]</scope>
    <source>
        <strain evidence="2">PI 553951</strain>
    </source>
</reference>
<sequence>MVNLKMTTKYGAMASAIFASIVFAGVYFVRVSTRRNKQEPPKLMIKSMSIAVLHGGQLALKRLVEYHKAKYIVHNGILNFLSGAKYFNVH</sequence>
<protein>
    <submittedName>
        <fullName evidence="2">Uncharacterized protein</fullName>
    </submittedName>
</protein>
<keyword evidence="1" id="KW-0472">Membrane</keyword>
<evidence type="ECO:0000256" key="1">
    <source>
        <dbReference type="SAM" id="Phobius"/>
    </source>
</evidence>
<gene>
    <name evidence="2" type="ORF">M0R45_008602</name>
</gene>
<dbReference type="Proteomes" id="UP001457282">
    <property type="component" value="Unassembled WGS sequence"/>
</dbReference>
<keyword evidence="1" id="KW-0812">Transmembrane</keyword>
<name>A0AAW1Y1Q5_RUBAR</name>
<evidence type="ECO:0000313" key="2">
    <source>
        <dbReference type="EMBL" id="KAK9942968.1"/>
    </source>
</evidence>
<feature type="transmembrane region" description="Helical" evidence="1">
    <location>
        <begin position="12"/>
        <end position="29"/>
    </location>
</feature>
<evidence type="ECO:0000313" key="3">
    <source>
        <dbReference type="Proteomes" id="UP001457282"/>
    </source>
</evidence>
<dbReference type="EMBL" id="JBEDUW010000002">
    <property type="protein sequence ID" value="KAK9942968.1"/>
    <property type="molecule type" value="Genomic_DNA"/>
</dbReference>
<keyword evidence="1" id="KW-1133">Transmembrane helix</keyword>
<comment type="caution">
    <text evidence="2">The sequence shown here is derived from an EMBL/GenBank/DDBJ whole genome shotgun (WGS) entry which is preliminary data.</text>
</comment>